<organism evidence="2 3">
    <name type="scientific">Ectocarpus siliculosus</name>
    <name type="common">Brown alga</name>
    <name type="synonym">Conferva siliculosa</name>
    <dbReference type="NCBI Taxonomy" id="2880"/>
    <lineage>
        <taxon>Eukaryota</taxon>
        <taxon>Sar</taxon>
        <taxon>Stramenopiles</taxon>
        <taxon>Ochrophyta</taxon>
        <taxon>PX clade</taxon>
        <taxon>Phaeophyceae</taxon>
        <taxon>Ectocarpales</taxon>
        <taxon>Ectocarpaceae</taxon>
        <taxon>Ectocarpus</taxon>
    </lineage>
</organism>
<name>D7FZ91_ECTSI</name>
<evidence type="ECO:0000313" key="3">
    <source>
        <dbReference type="Proteomes" id="UP000002630"/>
    </source>
</evidence>
<protein>
    <submittedName>
        <fullName evidence="2">Uncharacterized protein</fullName>
    </submittedName>
</protein>
<evidence type="ECO:0000313" key="2">
    <source>
        <dbReference type="EMBL" id="CBJ32708.1"/>
    </source>
</evidence>
<evidence type="ECO:0000256" key="1">
    <source>
        <dbReference type="SAM" id="MobiDB-lite"/>
    </source>
</evidence>
<keyword evidence="3" id="KW-1185">Reference proteome</keyword>
<reference evidence="2 3" key="1">
    <citation type="journal article" date="2010" name="Nature">
        <title>The Ectocarpus genome and the independent evolution of multicellularity in brown algae.</title>
        <authorList>
            <person name="Cock J.M."/>
            <person name="Sterck L."/>
            <person name="Rouze P."/>
            <person name="Scornet D."/>
            <person name="Allen A.E."/>
            <person name="Amoutzias G."/>
            <person name="Anthouard V."/>
            <person name="Artiguenave F."/>
            <person name="Aury J.M."/>
            <person name="Badger J.H."/>
            <person name="Beszteri B."/>
            <person name="Billiau K."/>
            <person name="Bonnet E."/>
            <person name="Bothwell J.H."/>
            <person name="Bowler C."/>
            <person name="Boyen C."/>
            <person name="Brownlee C."/>
            <person name="Carrano C.J."/>
            <person name="Charrier B."/>
            <person name="Cho G.Y."/>
            <person name="Coelho S.M."/>
            <person name="Collen J."/>
            <person name="Corre E."/>
            <person name="Da Silva C."/>
            <person name="Delage L."/>
            <person name="Delaroque N."/>
            <person name="Dittami S.M."/>
            <person name="Doulbeau S."/>
            <person name="Elias M."/>
            <person name="Farnham G."/>
            <person name="Gachon C.M."/>
            <person name="Gschloessl B."/>
            <person name="Heesch S."/>
            <person name="Jabbari K."/>
            <person name="Jubin C."/>
            <person name="Kawai H."/>
            <person name="Kimura K."/>
            <person name="Kloareg B."/>
            <person name="Kupper F.C."/>
            <person name="Lang D."/>
            <person name="Le Bail A."/>
            <person name="Leblanc C."/>
            <person name="Lerouge P."/>
            <person name="Lohr M."/>
            <person name="Lopez P.J."/>
            <person name="Martens C."/>
            <person name="Maumus F."/>
            <person name="Michel G."/>
            <person name="Miranda-Saavedra D."/>
            <person name="Morales J."/>
            <person name="Moreau H."/>
            <person name="Motomura T."/>
            <person name="Nagasato C."/>
            <person name="Napoli C.A."/>
            <person name="Nelson D.R."/>
            <person name="Nyvall-Collen P."/>
            <person name="Peters A.F."/>
            <person name="Pommier C."/>
            <person name="Potin P."/>
            <person name="Poulain J."/>
            <person name="Quesneville H."/>
            <person name="Read B."/>
            <person name="Rensing S.A."/>
            <person name="Ritter A."/>
            <person name="Rousvoal S."/>
            <person name="Samanta M."/>
            <person name="Samson G."/>
            <person name="Schroeder D.C."/>
            <person name="Segurens B."/>
            <person name="Strittmatter M."/>
            <person name="Tonon T."/>
            <person name="Tregear J.W."/>
            <person name="Valentin K."/>
            <person name="von Dassow P."/>
            <person name="Yamagishi T."/>
            <person name="Van de Peer Y."/>
            <person name="Wincker P."/>
        </authorList>
    </citation>
    <scope>NUCLEOTIDE SEQUENCE [LARGE SCALE GENOMIC DNA]</scope>
    <source>
        <strain evidence="3">Ec32 / CCAP1310/4</strain>
    </source>
</reference>
<proteinExistence type="predicted"/>
<feature type="region of interest" description="Disordered" evidence="1">
    <location>
        <begin position="155"/>
        <end position="203"/>
    </location>
</feature>
<dbReference type="InParanoid" id="D7FZ91"/>
<dbReference type="AlphaFoldDB" id="D7FZ91"/>
<sequence>MPTTRLSLWPCDSGPAAHWRGLNAPKGSFARPPYGGRSRAIPIQQVKEWKQTFQGAAVAEDIGMPSQETSPASLPTMSPNSAPRWSVSAMAVAMMVMSASAASADMGRVANGADAEERFSAVDKAITWGYNGGRALQPQEEGTLAPAPALAMTADAPSPTPSLTPPSTMAAEEGQTVAPAPTLTMAANTEAPDIRRHLRDGAA</sequence>
<gene>
    <name evidence="2" type="ORF">Esi_0358_0018</name>
</gene>
<feature type="compositionally biased region" description="Basic and acidic residues" evidence="1">
    <location>
        <begin position="192"/>
        <end position="203"/>
    </location>
</feature>
<dbReference type="EMBL" id="FN649760">
    <property type="protein sequence ID" value="CBJ32708.1"/>
    <property type="molecule type" value="Genomic_DNA"/>
</dbReference>
<accession>D7FZ91</accession>
<dbReference type="Proteomes" id="UP000002630">
    <property type="component" value="Unassembled WGS sequence"/>
</dbReference>